<dbReference type="EMBL" id="JAPWDV010000002">
    <property type="protein sequence ID" value="KAJ6220179.1"/>
    <property type="molecule type" value="Genomic_DNA"/>
</dbReference>
<feature type="compositionally biased region" description="Basic residues" evidence="1">
    <location>
        <begin position="277"/>
        <end position="288"/>
    </location>
</feature>
<keyword evidence="2" id="KW-0472">Membrane</keyword>
<dbReference type="PANTHER" id="PTHR15937:SF3">
    <property type="entry name" value="TRANSMEMBRANE 7 SUPERFAMILY MEMBER 3"/>
    <property type="match status" value="1"/>
</dbReference>
<feature type="compositionally biased region" description="Polar residues" evidence="1">
    <location>
        <begin position="459"/>
        <end position="477"/>
    </location>
</feature>
<feature type="chain" id="PRO_5040334585" evidence="3">
    <location>
        <begin position="21"/>
        <end position="515"/>
    </location>
</feature>
<evidence type="ECO:0000256" key="1">
    <source>
        <dbReference type="SAM" id="MobiDB-lite"/>
    </source>
</evidence>
<name>A0A9Q0RMW3_BLOTA</name>
<feature type="transmembrane region" description="Helical" evidence="2">
    <location>
        <begin position="365"/>
        <end position="387"/>
    </location>
</feature>
<comment type="caution">
    <text evidence="4">The sequence shown here is derived from an EMBL/GenBank/DDBJ whole genome shotgun (WGS) entry which is preliminary data.</text>
</comment>
<sequence length="515" mass="59032">MNLHIISLLVVFNVIPRTVTAPIESRHVEQSNLNITIKLNEPDNQNGQLMLYLNGSSYRLVNVSTLLPIFVHSLSNTRSNLASYFVVIGIHSLDRNITLCNYDSKKPIMNGTNLGLIWKLDNIDHLDPICMYNSAATTIKTLLMFNLYNKYHPIPGGCNIEFPIEESPFMFVHNNPSRALGPLIDYVEFQPAAIGNERSPARRCDEQIGARLNYELYAYYEQTSTIDTNTFNGDSTEHEDDYFHLISLMSNRKWLTRHSTMIYRIGSKQEHEDGSRHSQHHHRDNRHHIAVNDDSSVPSFPRLFIITSLNKRIYFNILTIINHHDKNDDEDALMWINSINMTYADQSKNIKHCSLYVPSQLNTRIFISNHLFLVIIFIVCIAATIYWQALTKLIAQGYGFGCMCTVPRSKISGSSIDTNAVDLQPVSYNREHVAPCSEHVMLQKTSKIRNGSSRKMKRSSINSKKTPNSTRKCNPPSSRKLYRCKHCQKYSTTRSQKRQCNGNGRLHQCQFKSKS</sequence>
<keyword evidence="2" id="KW-0812">Transmembrane</keyword>
<dbReference type="Pfam" id="PF25992">
    <property type="entry name" value="Ig_TM7SF3_N"/>
    <property type="match status" value="1"/>
</dbReference>
<keyword evidence="2" id="KW-1133">Transmembrane helix</keyword>
<evidence type="ECO:0000313" key="5">
    <source>
        <dbReference type="Proteomes" id="UP001142055"/>
    </source>
</evidence>
<dbReference type="AlphaFoldDB" id="A0A9Q0RMW3"/>
<dbReference type="GO" id="GO:0043069">
    <property type="term" value="P:negative regulation of programmed cell death"/>
    <property type="evidence" value="ECO:0007669"/>
    <property type="project" value="TreeGrafter"/>
</dbReference>
<dbReference type="PANTHER" id="PTHR15937">
    <property type="entry name" value="TRANSMEMBRANE 7 SUPERFAMILY MEMBER 3"/>
    <property type="match status" value="1"/>
</dbReference>
<proteinExistence type="predicted"/>
<keyword evidence="5" id="KW-1185">Reference proteome</keyword>
<feature type="signal peptide" evidence="3">
    <location>
        <begin position="1"/>
        <end position="20"/>
    </location>
</feature>
<keyword evidence="3" id="KW-0732">Signal</keyword>
<evidence type="ECO:0000256" key="3">
    <source>
        <dbReference type="SAM" id="SignalP"/>
    </source>
</evidence>
<feature type="region of interest" description="Disordered" evidence="1">
    <location>
        <begin position="447"/>
        <end position="478"/>
    </location>
</feature>
<protein>
    <submittedName>
        <fullName evidence="4">Uncharacterized protein</fullName>
    </submittedName>
</protein>
<accession>A0A9Q0RMW3</accession>
<dbReference type="GO" id="GO:0005886">
    <property type="term" value="C:plasma membrane"/>
    <property type="evidence" value="ECO:0007669"/>
    <property type="project" value="TreeGrafter"/>
</dbReference>
<reference evidence="4" key="1">
    <citation type="submission" date="2022-12" db="EMBL/GenBank/DDBJ databases">
        <title>Genome assemblies of Blomia tropicalis.</title>
        <authorList>
            <person name="Cui Y."/>
        </authorList>
    </citation>
    <scope>NUCLEOTIDE SEQUENCE</scope>
    <source>
        <tissue evidence="4">Adult mites</tissue>
    </source>
</reference>
<dbReference type="InterPro" id="IPR042502">
    <property type="entry name" value="TM7SF3"/>
</dbReference>
<evidence type="ECO:0000256" key="2">
    <source>
        <dbReference type="SAM" id="Phobius"/>
    </source>
</evidence>
<dbReference type="Proteomes" id="UP001142055">
    <property type="component" value="Chromosome 2"/>
</dbReference>
<organism evidence="4 5">
    <name type="scientific">Blomia tropicalis</name>
    <name type="common">Mite</name>
    <dbReference type="NCBI Taxonomy" id="40697"/>
    <lineage>
        <taxon>Eukaryota</taxon>
        <taxon>Metazoa</taxon>
        <taxon>Ecdysozoa</taxon>
        <taxon>Arthropoda</taxon>
        <taxon>Chelicerata</taxon>
        <taxon>Arachnida</taxon>
        <taxon>Acari</taxon>
        <taxon>Acariformes</taxon>
        <taxon>Sarcoptiformes</taxon>
        <taxon>Astigmata</taxon>
        <taxon>Glycyphagoidea</taxon>
        <taxon>Echimyopodidae</taxon>
        <taxon>Blomia</taxon>
    </lineage>
</organism>
<feature type="region of interest" description="Disordered" evidence="1">
    <location>
        <begin position="268"/>
        <end position="288"/>
    </location>
</feature>
<evidence type="ECO:0000313" key="4">
    <source>
        <dbReference type="EMBL" id="KAJ6220179.1"/>
    </source>
</evidence>
<gene>
    <name evidence="4" type="ORF">RDWZM_005991</name>
</gene>